<feature type="domain" description="Glabrous enhancer-binding protein-like DBD" evidence="3">
    <location>
        <begin position="85"/>
        <end position="182"/>
    </location>
</feature>
<dbReference type="EMBL" id="JAMQYH010000004">
    <property type="protein sequence ID" value="KAJ1691627.1"/>
    <property type="molecule type" value="Genomic_DNA"/>
</dbReference>
<protein>
    <recommendedName>
        <fullName evidence="3">Glabrous enhancer-binding protein-like DBD domain-containing protein</fullName>
    </recommendedName>
</protein>
<evidence type="ECO:0000256" key="1">
    <source>
        <dbReference type="ARBA" id="ARBA00010820"/>
    </source>
</evidence>
<gene>
    <name evidence="4" type="ORF">LUZ63_015782</name>
</gene>
<dbReference type="InterPro" id="IPR007592">
    <property type="entry name" value="GEBP"/>
</dbReference>
<dbReference type="GO" id="GO:0006355">
    <property type="term" value="P:regulation of DNA-templated transcription"/>
    <property type="evidence" value="ECO:0007669"/>
    <property type="project" value="InterPro"/>
</dbReference>
<comment type="similarity">
    <text evidence="1">Belongs to the GeBP family.</text>
</comment>
<dbReference type="PANTHER" id="PTHR31662:SF1">
    <property type="entry name" value="OS01G0249900 PROTEIN"/>
    <property type="match status" value="1"/>
</dbReference>
<dbReference type="AlphaFoldDB" id="A0A9Q0CD90"/>
<comment type="caution">
    <text evidence="4">The sequence shown here is derived from an EMBL/GenBank/DDBJ whole genome shotgun (WGS) entry which is preliminary data.</text>
</comment>
<sequence>MSSSGEPIVDPTNPYFNHDEDEDDNDDTGSDTNDDTDHDLQTLTPTTEAAAEPVTPLPPPKSNPNGTGQVWSTVPGSSDESRRLFQRLWTDEEEIRILRGFLDFTSRRGTTFASHQYDTSPFYEEIKKQFTFDFSKNQLIEKLRRLKKKYRICALRMQTAGKDFSFKSAHEQNIYDVARHIWRPEMKRERESDDEDGYLNQIPIVGANHGTDRIVGVVEEPRSKKRVRRRSTEAPDIVSLLPVQVAGNETEVPLEVKQENYITVPNDLSADTTKSAAIEETVKSCLSPLFKELISTAINSGMGPGVSSSSGILGSGFGLGLGLGFLNPDGSVPVPKDEKWRKQQIMELEVYLQRIELLQDHVKSTLEELKSS</sequence>
<evidence type="ECO:0000313" key="5">
    <source>
        <dbReference type="Proteomes" id="UP001151287"/>
    </source>
</evidence>
<evidence type="ECO:0000259" key="3">
    <source>
        <dbReference type="Pfam" id="PF04504"/>
    </source>
</evidence>
<feature type="compositionally biased region" description="Polar residues" evidence="2">
    <location>
        <begin position="63"/>
        <end position="78"/>
    </location>
</feature>
<feature type="compositionally biased region" description="Low complexity" evidence="2">
    <location>
        <begin position="41"/>
        <end position="54"/>
    </location>
</feature>
<organism evidence="4 5">
    <name type="scientific">Rhynchospora breviuscula</name>
    <dbReference type="NCBI Taxonomy" id="2022672"/>
    <lineage>
        <taxon>Eukaryota</taxon>
        <taxon>Viridiplantae</taxon>
        <taxon>Streptophyta</taxon>
        <taxon>Embryophyta</taxon>
        <taxon>Tracheophyta</taxon>
        <taxon>Spermatophyta</taxon>
        <taxon>Magnoliopsida</taxon>
        <taxon>Liliopsida</taxon>
        <taxon>Poales</taxon>
        <taxon>Cyperaceae</taxon>
        <taxon>Cyperoideae</taxon>
        <taxon>Rhynchosporeae</taxon>
        <taxon>Rhynchospora</taxon>
    </lineage>
</organism>
<dbReference type="PANTHER" id="PTHR31662">
    <property type="entry name" value="BNAANNG10740D PROTEIN-RELATED"/>
    <property type="match status" value="1"/>
</dbReference>
<accession>A0A9Q0CD90</accession>
<dbReference type="Pfam" id="PF04504">
    <property type="entry name" value="GeBP-like_DBD"/>
    <property type="match status" value="1"/>
</dbReference>
<name>A0A9Q0CD90_9POAL</name>
<dbReference type="InterPro" id="IPR053932">
    <property type="entry name" value="GeBP-like_DBD"/>
</dbReference>
<dbReference type="Proteomes" id="UP001151287">
    <property type="component" value="Unassembled WGS sequence"/>
</dbReference>
<feature type="compositionally biased region" description="Acidic residues" evidence="2">
    <location>
        <begin position="19"/>
        <end position="37"/>
    </location>
</feature>
<evidence type="ECO:0000313" key="4">
    <source>
        <dbReference type="EMBL" id="KAJ1691627.1"/>
    </source>
</evidence>
<feature type="region of interest" description="Disordered" evidence="2">
    <location>
        <begin position="1"/>
        <end position="78"/>
    </location>
</feature>
<dbReference type="OrthoDB" id="669440at2759"/>
<keyword evidence="5" id="KW-1185">Reference proteome</keyword>
<proteinExistence type="inferred from homology"/>
<dbReference type="GO" id="GO:0005634">
    <property type="term" value="C:nucleus"/>
    <property type="evidence" value="ECO:0007669"/>
    <property type="project" value="TreeGrafter"/>
</dbReference>
<reference evidence="4" key="1">
    <citation type="journal article" date="2022" name="Cell">
        <title>Repeat-based holocentromeres influence genome architecture and karyotype evolution.</title>
        <authorList>
            <person name="Hofstatter P.G."/>
            <person name="Thangavel G."/>
            <person name="Lux T."/>
            <person name="Neumann P."/>
            <person name="Vondrak T."/>
            <person name="Novak P."/>
            <person name="Zhang M."/>
            <person name="Costa L."/>
            <person name="Castellani M."/>
            <person name="Scott A."/>
            <person name="Toegelov H."/>
            <person name="Fuchs J."/>
            <person name="Mata-Sucre Y."/>
            <person name="Dias Y."/>
            <person name="Vanzela A.L.L."/>
            <person name="Huettel B."/>
            <person name="Almeida C.C.S."/>
            <person name="Simkova H."/>
            <person name="Souza G."/>
            <person name="Pedrosa-Harand A."/>
            <person name="Macas J."/>
            <person name="Mayer K.F.X."/>
            <person name="Houben A."/>
            <person name="Marques A."/>
        </authorList>
    </citation>
    <scope>NUCLEOTIDE SEQUENCE</scope>
    <source>
        <strain evidence="4">RhyBre1mFocal</strain>
    </source>
</reference>
<evidence type="ECO:0000256" key="2">
    <source>
        <dbReference type="SAM" id="MobiDB-lite"/>
    </source>
</evidence>